<dbReference type="InterPro" id="IPR008996">
    <property type="entry name" value="IL1/FGF"/>
</dbReference>
<dbReference type="SMART" id="SM00125">
    <property type="entry name" value="IL1"/>
    <property type="match status" value="1"/>
</dbReference>
<reference evidence="6" key="2">
    <citation type="submission" date="2025-08" db="UniProtKB">
        <authorList>
            <consortium name="Ensembl"/>
        </authorList>
    </citation>
    <scope>IDENTIFICATION</scope>
</reference>
<dbReference type="Ensembl" id="ENSBIXT00005016512.1">
    <property type="protein sequence ID" value="ENSBIXP00005033143.1"/>
    <property type="gene ID" value="ENSBIXG00005013845.1"/>
</dbReference>
<organism evidence="6 7">
    <name type="scientific">Bos indicus x Bos taurus</name>
    <name type="common">Hybrid cattle</name>
    <dbReference type="NCBI Taxonomy" id="30522"/>
    <lineage>
        <taxon>Eukaryota</taxon>
        <taxon>Metazoa</taxon>
        <taxon>Chordata</taxon>
        <taxon>Craniata</taxon>
        <taxon>Vertebrata</taxon>
        <taxon>Euteleostomi</taxon>
        <taxon>Mammalia</taxon>
        <taxon>Eutheria</taxon>
        <taxon>Laurasiatheria</taxon>
        <taxon>Artiodactyla</taxon>
        <taxon>Ruminantia</taxon>
        <taxon>Pecora</taxon>
        <taxon>Bovidae</taxon>
        <taxon>Bovinae</taxon>
        <taxon>Bos</taxon>
    </lineage>
</organism>
<proteinExistence type="inferred from homology"/>
<dbReference type="GO" id="GO:0005654">
    <property type="term" value="C:nucleoplasm"/>
    <property type="evidence" value="ECO:0007669"/>
    <property type="project" value="Ensembl"/>
</dbReference>
<name>A0A4W2HTH9_BOBOX</name>
<evidence type="ECO:0000256" key="3">
    <source>
        <dbReference type="ARBA" id="ARBA00022525"/>
    </source>
</evidence>
<dbReference type="GO" id="GO:0005615">
    <property type="term" value="C:extracellular space"/>
    <property type="evidence" value="ECO:0007669"/>
    <property type="project" value="InterPro"/>
</dbReference>
<dbReference type="InterPro" id="IPR003297">
    <property type="entry name" value="IL-1RA/IL-36"/>
</dbReference>
<dbReference type="PRINTS" id="PR00264">
    <property type="entry name" value="INTERLEUKIN1"/>
</dbReference>
<evidence type="ECO:0000256" key="5">
    <source>
        <dbReference type="RuleBase" id="RU003753"/>
    </source>
</evidence>
<reference evidence="6 7" key="1">
    <citation type="submission" date="2018-11" db="EMBL/GenBank/DDBJ databases">
        <title>Haplotype-resolved cattle genomes.</title>
        <authorList>
            <person name="Low W.Y."/>
            <person name="Tearle R."/>
            <person name="Bickhart D.M."/>
            <person name="Rosen B.D."/>
            <person name="Koren S."/>
            <person name="Rhie A."/>
            <person name="Hiendleder S."/>
            <person name="Phillippy A.M."/>
            <person name="Smith T.P.L."/>
            <person name="Williams J.L."/>
        </authorList>
    </citation>
    <scope>NUCLEOTIDE SEQUENCE [LARGE SCALE GENOMIC DNA]</scope>
</reference>
<sequence>MACFLGHDGGIHTSAMDSPRYVVVSDLSQQVWFLQGQILVVVPRSNSVGPVTVTIIPCKYPECLEKDKGIPIYLGINQPEMCLCCEDVGGKPELQLKNQKIMDLYNQAKPVKPFLFYHQRTGNTSTFESVAFPGWFIASSETNQPIFLTSELGNIYNTAFQLDFKEFSPSSSSL</sequence>
<dbReference type="AlphaFoldDB" id="A0A4W2HTH9"/>
<dbReference type="GO" id="GO:0005125">
    <property type="term" value="F:cytokine activity"/>
    <property type="evidence" value="ECO:0007669"/>
    <property type="project" value="UniProtKB-UniRule"/>
</dbReference>
<dbReference type="PANTHER" id="PTHR10078">
    <property type="entry name" value="INTERLEUKIN-1 FAMILY MEMBER"/>
    <property type="match status" value="1"/>
</dbReference>
<accession>A0A4W2HTH9</accession>
<dbReference type="GO" id="GO:0010628">
    <property type="term" value="P:positive regulation of gene expression"/>
    <property type="evidence" value="ECO:0007669"/>
    <property type="project" value="TreeGrafter"/>
</dbReference>
<dbReference type="GO" id="GO:0005829">
    <property type="term" value="C:cytosol"/>
    <property type="evidence" value="ECO:0007669"/>
    <property type="project" value="Ensembl"/>
</dbReference>
<dbReference type="Gene3D" id="2.80.10.50">
    <property type="match status" value="1"/>
</dbReference>
<dbReference type="Proteomes" id="UP000429181">
    <property type="component" value="Chromosome 11"/>
</dbReference>
<dbReference type="PRINTS" id="PR01360">
    <property type="entry name" value="INTRLEUKIN1X"/>
</dbReference>
<evidence type="ECO:0000256" key="4">
    <source>
        <dbReference type="ARBA" id="ARBA00034096"/>
    </source>
</evidence>
<dbReference type="InterPro" id="IPR000975">
    <property type="entry name" value="IL-1_fam"/>
</dbReference>
<evidence type="ECO:0000256" key="2">
    <source>
        <dbReference type="ARBA" id="ARBA00010448"/>
    </source>
</evidence>
<dbReference type="PANTHER" id="PTHR10078:SF27">
    <property type="entry name" value="INTERLEUKIN-36 GAMMA"/>
    <property type="match status" value="1"/>
</dbReference>
<comment type="subcellular location">
    <subcellularLocation>
        <location evidence="1 5">Secreted</location>
    </subcellularLocation>
</comment>
<dbReference type="GO" id="GO:0071222">
    <property type="term" value="P:cellular response to lipopolysaccharide"/>
    <property type="evidence" value="ECO:0007669"/>
    <property type="project" value="TreeGrafter"/>
</dbReference>
<evidence type="ECO:0000313" key="7">
    <source>
        <dbReference type="Proteomes" id="UP000429181"/>
    </source>
</evidence>
<gene>
    <name evidence="6" type="primary">IL36G</name>
</gene>
<dbReference type="GO" id="GO:0005886">
    <property type="term" value="C:plasma membrane"/>
    <property type="evidence" value="ECO:0007669"/>
    <property type="project" value="Ensembl"/>
</dbReference>
<dbReference type="CDD" id="cd23300">
    <property type="entry name" value="beta-trefoil_IL36"/>
    <property type="match status" value="1"/>
</dbReference>
<dbReference type="GeneTree" id="ENSGT00950000182943"/>
<comment type="function">
    <text evidence="4">Anti-inflammatory antagonist of interleukin-1 family of proinflammatory cytokines such as interleukin-1beta/IL1B and interleukin-1alpha/IL1A. Protects from immune dysregulation and uncontrolled systemic inflammation triggered by IL1 for a range of innate stimulatory agents such as pathogens.</text>
</comment>
<protein>
    <recommendedName>
        <fullName evidence="5">Interleukin-1</fullName>
    </recommendedName>
</protein>
<keyword evidence="3 5" id="KW-0964">Secreted</keyword>
<dbReference type="SUPFAM" id="SSF50353">
    <property type="entry name" value="Cytokine"/>
    <property type="match status" value="1"/>
</dbReference>
<dbReference type="GO" id="GO:0002437">
    <property type="term" value="P:inflammatory response to antigenic stimulus"/>
    <property type="evidence" value="ECO:0007669"/>
    <property type="project" value="TreeGrafter"/>
</dbReference>
<evidence type="ECO:0000256" key="1">
    <source>
        <dbReference type="ARBA" id="ARBA00004613"/>
    </source>
</evidence>
<evidence type="ECO:0000313" key="6">
    <source>
        <dbReference type="Ensembl" id="ENSBIXP00005033143.1"/>
    </source>
</evidence>
<dbReference type="GO" id="GO:0019221">
    <property type="term" value="P:cytokine-mediated signaling pathway"/>
    <property type="evidence" value="ECO:0007669"/>
    <property type="project" value="TreeGrafter"/>
</dbReference>
<dbReference type="GO" id="GO:0005149">
    <property type="term" value="F:interleukin-1 receptor binding"/>
    <property type="evidence" value="ECO:0007669"/>
    <property type="project" value="UniProtKB-UniRule"/>
</dbReference>
<comment type="similarity">
    <text evidence="2 5">Belongs to the IL-1 family.</text>
</comment>
<dbReference type="FunFam" id="2.80.10.50:FF:000013">
    <property type="entry name" value="Interleukin-1"/>
    <property type="match status" value="1"/>
</dbReference>
<dbReference type="Pfam" id="PF00340">
    <property type="entry name" value="IL1"/>
    <property type="match status" value="1"/>
</dbReference>